<evidence type="ECO:0000313" key="8">
    <source>
        <dbReference type="EMBL" id="CAF1482390.1"/>
    </source>
</evidence>
<keyword evidence="4 5" id="KW-0472">Membrane</keyword>
<feature type="transmembrane region" description="Helical" evidence="5">
    <location>
        <begin position="262"/>
        <end position="283"/>
    </location>
</feature>
<feature type="transmembrane region" description="Helical" evidence="5">
    <location>
        <begin position="12"/>
        <end position="32"/>
    </location>
</feature>
<evidence type="ECO:0000256" key="4">
    <source>
        <dbReference type="ARBA" id="ARBA00023136"/>
    </source>
</evidence>
<feature type="transmembrane region" description="Helical" evidence="5">
    <location>
        <begin position="182"/>
        <end position="201"/>
    </location>
</feature>
<evidence type="ECO:0000259" key="6">
    <source>
        <dbReference type="PROSITE" id="PS50262"/>
    </source>
</evidence>
<gene>
    <name evidence="7" type="ORF">EDS130_LOCUS40379</name>
    <name evidence="8" type="ORF">XAT740_LOCUS38606</name>
</gene>
<comment type="caution">
    <text evidence="7">The sequence shown here is derived from an EMBL/GenBank/DDBJ whole genome shotgun (WGS) entry which is preliminary data.</text>
</comment>
<comment type="subcellular location">
    <subcellularLocation>
        <location evidence="1">Membrane</location>
    </subcellularLocation>
</comment>
<organism evidence="7 10">
    <name type="scientific">Adineta ricciae</name>
    <name type="common">Rotifer</name>
    <dbReference type="NCBI Taxonomy" id="249248"/>
    <lineage>
        <taxon>Eukaryota</taxon>
        <taxon>Metazoa</taxon>
        <taxon>Spiralia</taxon>
        <taxon>Gnathifera</taxon>
        <taxon>Rotifera</taxon>
        <taxon>Eurotatoria</taxon>
        <taxon>Bdelloidea</taxon>
        <taxon>Adinetida</taxon>
        <taxon>Adinetidae</taxon>
        <taxon>Adineta</taxon>
    </lineage>
</organism>
<evidence type="ECO:0000256" key="1">
    <source>
        <dbReference type="ARBA" id="ARBA00004370"/>
    </source>
</evidence>
<dbReference type="Proteomes" id="UP000663828">
    <property type="component" value="Unassembled WGS sequence"/>
</dbReference>
<dbReference type="PROSITE" id="PS50262">
    <property type="entry name" value="G_PROTEIN_RECEP_F1_2"/>
    <property type="match status" value="1"/>
</dbReference>
<protein>
    <recommendedName>
        <fullName evidence="6">G-protein coupled receptors family 1 profile domain-containing protein</fullName>
    </recommendedName>
</protein>
<dbReference type="Gene3D" id="1.20.1070.10">
    <property type="entry name" value="Rhodopsin 7-helix transmembrane proteins"/>
    <property type="match status" value="1"/>
</dbReference>
<feature type="transmembrane region" description="Helical" evidence="5">
    <location>
        <begin position="156"/>
        <end position="176"/>
    </location>
</feature>
<evidence type="ECO:0000256" key="5">
    <source>
        <dbReference type="SAM" id="Phobius"/>
    </source>
</evidence>
<evidence type="ECO:0000313" key="9">
    <source>
        <dbReference type="Proteomes" id="UP000663828"/>
    </source>
</evidence>
<feature type="transmembrane region" description="Helical" evidence="5">
    <location>
        <begin position="44"/>
        <end position="67"/>
    </location>
</feature>
<feature type="transmembrane region" description="Helical" evidence="5">
    <location>
        <begin position="221"/>
        <end position="242"/>
    </location>
</feature>
<keyword evidence="2 5" id="KW-0812">Transmembrane</keyword>
<dbReference type="InterPro" id="IPR017452">
    <property type="entry name" value="GPCR_Rhodpsn_7TM"/>
</dbReference>
<dbReference type="AlphaFoldDB" id="A0A815QNS3"/>
<proteinExistence type="predicted"/>
<name>A0A815QNS3_ADIRI</name>
<dbReference type="GO" id="GO:0016020">
    <property type="term" value="C:membrane"/>
    <property type="evidence" value="ECO:0007669"/>
    <property type="project" value="UniProtKB-SubCell"/>
</dbReference>
<evidence type="ECO:0000256" key="3">
    <source>
        <dbReference type="ARBA" id="ARBA00022989"/>
    </source>
</evidence>
<reference evidence="7" key="1">
    <citation type="submission" date="2021-02" db="EMBL/GenBank/DDBJ databases">
        <authorList>
            <person name="Nowell W R."/>
        </authorList>
    </citation>
    <scope>NUCLEOTIDE SEQUENCE</scope>
</reference>
<dbReference type="EMBL" id="CAJNOJ010000485">
    <property type="protein sequence ID" value="CAF1464554.1"/>
    <property type="molecule type" value="Genomic_DNA"/>
</dbReference>
<dbReference type="Proteomes" id="UP000663852">
    <property type="component" value="Unassembled WGS sequence"/>
</dbReference>
<dbReference type="EMBL" id="CAJNOR010004189">
    <property type="protein sequence ID" value="CAF1482390.1"/>
    <property type="molecule type" value="Genomic_DNA"/>
</dbReference>
<dbReference type="SUPFAM" id="SSF81321">
    <property type="entry name" value="Family A G protein-coupled receptor-like"/>
    <property type="match status" value="1"/>
</dbReference>
<feature type="domain" description="G-protein coupled receptors family 1 profile" evidence="6">
    <location>
        <begin position="22"/>
        <end position="283"/>
    </location>
</feature>
<evidence type="ECO:0000256" key="2">
    <source>
        <dbReference type="ARBA" id="ARBA00022692"/>
    </source>
</evidence>
<feature type="transmembrane region" description="Helical" evidence="5">
    <location>
        <begin position="123"/>
        <end position="144"/>
    </location>
</feature>
<keyword evidence="3 5" id="KW-1133">Transmembrane helix</keyword>
<evidence type="ECO:0000313" key="10">
    <source>
        <dbReference type="Proteomes" id="UP000663852"/>
    </source>
</evidence>
<dbReference type="CDD" id="cd00637">
    <property type="entry name" value="7tm_classA_rhodopsin-like"/>
    <property type="match status" value="1"/>
</dbReference>
<keyword evidence="9" id="KW-1185">Reference proteome</keyword>
<sequence>MDLINEIKYISLQISYIFSIIFCIFTLFHLLSNSNLRSTLHNHFPLILLFISLFDLCFNHPFTLNYLRTGQVQPSTNILCLFWNFINSTLTISTYLTMSWASIERHIFIFHSQIFTHRFHRLLFHYFPLFLFAFLYPILFNIFITFVYPCENHFNMFALFCAYPCALKVPSLALYARIAHNFLPTFVVVTFTICLLLRVILQKRQVQQNLFRWRKCRQMILQLMSIAILFLVLTLPTTLVSIVQNCCLPTFAAAIQINYLNFMVRFLNILMPFVCLSLLPEIWSKLLFWKRQRSQIVPIRTRTHNI</sequence>
<accession>A0A815QNS3</accession>
<evidence type="ECO:0000313" key="7">
    <source>
        <dbReference type="EMBL" id="CAF1464554.1"/>
    </source>
</evidence>
<feature type="transmembrane region" description="Helical" evidence="5">
    <location>
        <begin position="79"/>
        <end position="103"/>
    </location>
</feature>